<keyword evidence="4" id="KW-0067">ATP-binding</keyword>
<keyword evidence="2" id="KW-0547">Nucleotide-binding</keyword>
<dbReference type="GO" id="GO:0016301">
    <property type="term" value="F:kinase activity"/>
    <property type="evidence" value="ECO:0007669"/>
    <property type="project" value="UniProtKB-KW"/>
</dbReference>
<dbReference type="CDD" id="cd07995">
    <property type="entry name" value="TPK"/>
    <property type="match status" value="1"/>
</dbReference>
<dbReference type="InterPro" id="IPR036759">
    <property type="entry name" value="TPK_catalytic_sf"/>
</dbReference>
<dbReference type="GO" id="GO:0030975">
    <property type="term" value="F:thiamine binding"/>
    <property type="evidence" value="ECO:0007669"/>
    <property type="project" value="InterPro"/>
</dbReference>
<feature type="domain" description="Thiamin pyrophosphokinase thiamin-binding" evidence="5">
    <location>
        <begin position="213"/>
        <end position="280"/>
    </location>
</feature>
<organism evidence="6 7">
    <name type="scientific">Hermetia illucens</name>
    <name type="common">Black soldier fly</name>
    <dbReference type="NCBI Taxonomy" id="343691"/>
    <lineage>
        <taxon>Eukaryota</taxon>
        <taxon>Metazoa</taxon>
        <taxon>Ecdysozoa</taxon>
        <taxon>Arthropoda</taxon>
        <taxon>Hexapoda</taxon>
        <taxon>Insecta</taxon>
        <taxon>Pterygota</taxon>
        <taxon>Neoptera</taxon>
        <taxon>Endopterygota</taxon>
        <taxon>Diptera</taxon>
        <taxon>Brachycera</taxon>
        <taxon>Stratiomyomorpha</taxon>
        <taxon>Stratiomyidae</taxon>
        <taxon>Hermetiinae</taxon>
        <taxon>Hermetia</taxon>
    </lineage>
</organism>
<dbReference type="AlphaFoldDB" id="A0A7R8V467"/>
<dbReference type="InParanoid" id="A0A7R8V467"/>
<gene>
    <name evidence="6" type="ORF">HERILL_LOCUS14515</name>
</gene>
<dbReference type="FunFam" id="2.60.120.320:FF:000001">
    <property type="entry name" value="Thiamine pyrophosphokinase"/>
    <property type="match status" value="1"/>
</dbReference>
<dbReference type="Gene3D" id="2.60.120.320">
    <property type="entry name" value="Thiamin pyrophosphokinase, thiamin-binding domain"/>
    <property type="match status" value="1"/>
</dbReference>
<dbReference type="SMART" id="SM00983">
    <property type="entry name" value="TPK_B1_binding"/>
    <property type="match status" value="1"/>
</dbReference>
<dbReference type="InterPro" id="IPR007371">
    <property type="entry name" value="TPK_catalytic"/>
</dbReference>
<dbReference type="GO" id="GO:0009229">
    <property type="term" value="P:thiamine diphosphate biosynthetic process"/>
    <property type="evidence" value="ECO:0007669"/>
    <property type="project" value="InterPro"/>
</dbReference>
<evidence type="ECO:0000256" key="4">
    <source>
        <dbReference type="ARBA" id="ARBA00022840"/>
    </source>
</evidence>
<dbReference type="InterPro" id="IPR007373">
    <property type="entry name" value="Thiamin_PyroPKinase_B1-bd"/>
</dbReference>
<evidence type="ECO:0000256" key="1">
    <source>
        <dbReference type="ARBA" id="ARBA00022679"/>
    </source>
</evidence>
<name>A0A7R8V467_HERIL</name>
<protein>
    <recommendedName>
        <fullName evidence="5">Thiamin pyrophosphokinase thiamin-binding domain-containing protein</fullName>
    </recommendedName>
</protein>
<dbReference type="SUPFAM" id="SSF63999">
    <property type="entry name" value="Thiamin pyrophosphokinase, catalytic domain"/>
    <property type="match status" value="1"/>
</dbReference>
<dbReference type="InterPro" id="IPR006282">
    <property type="entry name" value="Thi_PPkinase"/>
</dbReference>
<keyword evidence="3" id="KW-0418">Kinase</keyword>
<dbReference type="FunCoup" id="A0A7R8V467">
    <property type="interactions" value="463"/>
</dbReference>
<dbReference type="PANTHER" id="PTHR13622:SF8">
    <property type="entry name" value="THIAMIN PYROPHOSPHOKINASE 1"/>
    <property type="match status" value="1"/>
</dbReference>
<evidence type="ECO:0000313" key="7">
    <source>
        <dbReference type="Proteomes" id="UP000594454"/>
    </source>
</evidence>
<evidence type="ECO:0000256" key="2">
    <source>
        <dbReference type="ARBA" id="ARBA00022741"/>
    </source>
</evidence>
<dbReference type="GO" id="GO:0005524">
    <property type="term" value="F:ATP binding"/>
    <property type="evidence" value="ECO:0007669"/>
    <property type="project" value="UniProtKB-KW"/>
</dbReference>
<dbReference type="GO" id="GO:0006772">
    <property type="term" value="P:thiamine metabolic process"/>
    <property type="evidence" value="ECO:0007669"/>
    <property type="project" value="InterPro"/>
</dbReference>
<dbReference type="EMBL" id="LR899014">
    <property type="protein sequence ID" value="CAD7092129.1"/>
    <property type="molecule type" value="Genomic_DNA"/>
</dbReference>
<proteinExistence type="predicted"/>
<reference evidence="6 7" key="1">
    <citation type="submission" date="2020-11" db="EMBL/GenBank/DDBJ databases">
        <authorList>
            <person name="Wallbank WR R."/>
            <person name="Pardo Diaz C."/>
            <person name="Kozak K."/>
            <person name="Martin S."/>
            <person name="Jiggins C."/>
            <person name="Moest M."/>
            <person name="Warren A I."/>
            <person name="Generalovic N T."/>
            <person name="Byers J.R.P. K."/>
            <person name="Montejo-Kovacevich G."/>
            <person name="Yen C E."/>
        </authorList>
    </citation>
    <scope>NUCLEOTIDE SEQUENCE [LARGE SCALE GENOMIC DNA]</scope>
</reference>
<dbReference type="InterPro" id="IPR036371">
    <property type="entry name" value="TPK_B1-bd_sf"/>
</dbReference>
<keyword evidence="7" id="KW-1185">Reference proteome</keyword>
<dbReference type="Proteomes" id="UP000594454">
    <property type="component" value="Chromosome 6"/>
</dbReference>
<dbReference type="Pfam" id="PF04263">
    <property type="entry name" value="TPK_catalytic"/>
    <property type="match status" value="1"/>
</dbReference>
<dbReference type="GO" id="GO:0004788">
    <property type="term" value="F:thiamine diphosphokinase activity"/>
    <property type="evidence" value="ECO:0007669"/>
    <property type="project" value="InterPro"/>
</dbReference>
<dbReference type="NCBIfam" id="TIGR01378">
    <property type="entry name" value="thi_PPkinase"/>
    <property type="match status" value="1"/>
</dbReference>
<sequence length="290" mass="33055">MSELQFSKSNFVRNVLSVIRSPLASSQLNVISEQQHMDKTCWTPVELIEPSEHKNFNYALLVLNTRIALPKTVTCSLWQNAKHRVLVDGGTNRWLSFLHDLPDEGRELKNPDVVSGDFDSVNENTLEFFREKGATIEPTPNQDETDFTKAVRLLEPILEKKQITSIIAIQEHGDRFDHIMGNINTLYKANKFLKDTRSYLISEGSLTWLLAPGKHSIHVPMHLVDNQRWCSLVPISGKTIVTTKGLKWDLENGELEFGKLVSTSNTYASQNLEVTTNNYLLWSMGVFYFD</sequence>
<evidence type="ECO:0000259" key="5">
    <source>
        <dbReference type="SMART" id="SM00983"/>
    </source>
</evidence>
<dbReference type="Gene3D" id="3.40.50.10240">
    <property type="entry name" value="Thiamin pyrophosphokinase, catalytic domain"/>
    <property type="match status" value="1"/>
</dbReference>
<accession>A0A7R8V467</accession>
<dbReference type="SUPFAM" id="SSF63862">
    <property type="entry name" value="Thiamin pyrophosphokinase, substrate-binding domain"/>
    <property type="match status" value="1"/>
</dbReference>
<dbReference type="Pfam" id="PF04265">
    <property type="entry name" value="TPK_B1_binding"/>
    <property type="match status" value="1"/>
</dbReference>
<dbReference type="PANTHER" id="PTHR13622">
    <property type="entry name" value="THIAMIN PYROPHOSPHOKINASE"/>
    <property type="match status" value="1"/>
</dbReference>
<evidence type="ECO:0000313" key="6">
    <source>
        <dbReference type="EMBL" id="CAD7092129.1"/>
    </source>
</evidence>
<dbReference type="OrthoDB" id="25149at2759"/>
<evidence type="ECO:0000256" key="3">
    <source>
        <dbReference type="ARBA" id="ARBA00022777"/>
    </source>
</evidence>
<keyword evidence="1" id="KW-0808">Transferase</keyword>